<dbReference type="InterPro" id="IPR013750">
    <property type="entry name" value="GHMP_kinase_C_dom"/>
</dbReference>
<comment type="pathway">
    <text evidence="9">Isoprenoid biosynthesis; isopentenyl diphosphate biosynthesis via DXP pathway; isopentenyl diphosphate from 1-deoxy-D-xylulose 5-phosphate: step 3/6.</text>
</comment>
<dbReference type="EMBL" id="PJAF01000002">
    <property type="protein sequence ID" value="PKF69536.1"/>
    <property type="molecule type" value="Genomic_DNA"/>
</dbReference>
<keyword evidence="7 9" id="KW-0067">ATP-binding</keyword>
<keyword evidence="5 9" id="KW-0547">Nucleotide-binding</keyword>
<evidence type="ECO:0000313" key="13">
    <source>
        <dbReference type="Proteomes" id="UP000233249"/>
    </source>
</evidence>
<dbReference type="SUPFAM" id="SSF54211">
    <property type="entry name" value="Ribosomal protein S5 domain 2-like"/>
    <property type="match status" value="1"/>
</dbReference>
<dbReference type="STRING" id="1121365.GCA_000375365_01865"/>
<evidence type="ECO:0000256" key="7">
    <source>
        <dbReference type="ARBA" id="ARBA00022840"/>
    </source>
</evidence>
<dbReference type="GO" id="GO:0050515">
    <property type="term" value="F:4-(cytidine 5'-diphospho)-2-C-methyl-D-erythritol kinase activity"/>
    <property type="evidence" value="ECO:0007669"/>
    <property type="project" value="UniProtKB-UniRule"/>
</dbReference>
<dbReference type="InterPro" id="IPR004424">
    <property type="entry name" value="IspE"/>
</dbReference>
<comment type="similarity">
    <text evidence="1 9">Belongs to the GHMP kinase family. IspE subfamily.</text>
</comment>
<dbReference type="PIRSF" id="PIRSF010376">
    <property type="entry name" value="IspE"/>
    <property type="match status" value="1"/>
</dbReference>
<dbReference type="Pfam" id="PF08544">
    <property type="entry name" value="GHMP_kinases_C"/>
    <property type="match status" value="1"/>
</dbReference>
<dbReference type="PANTHER" id="PTHR43527">
    <property type="entry name" value="4-DIPHOSPHOCYTIDYL-2-C-METHYL-D-ERYTHRITOL KINASE, CHLOROPLASTIC"/>
    <property type="match status" value="1"/>
</dbReference>
<accession>A0A2N0X9Z6</accession>
<keyword evidence="4 9" id="KW-0808">Transferase</keyword>
<dbReference type="HAMAP" id="MF_00061">
    <property type="entry name" value="IspE"/>
    <property type="match status" value="1"/>
</dbReference>
<dbReference type="SUPFAM" id="SSF55060">
    <property type="entry name" value="GHMP Kinase, C-terminal domain"/>
    <property type="match status" value="1"/>
</dbReference>
<dbReference type="Pfam" id="PF00288">
    <property type="entry name" value="GHMP_kinases_N"/>
    <property type="match status" value="1"/>
</dbReference>
<dbReference type="InterPro" id="IPR020568">
    <property type="entry name" value="Ribosomal_Su5_D2-typ_SF"/>
</dbReference>
<organism evidence="12 13">
    <name type="scientific">Corynebacterium mastitidis</name>
    <dbReference type="NCBI Taxonomy" id="161890"/>
    <lineage>
        <taxon>Bacteria</taxon>
        <taxon>Bacillati</taxon>
        <taxon>Actinomycetota</taxon>
        <taxon>Actinomycetes</taxon>
        <taxon>Mycobacteriales</taxon>
        <taxon>Corynebacteriaceae</taxon>
        <taxon>Corynebacterium</taxon>
    </lineage>
</organism>
<dbReference type="GO" id="GO:0005524">
    <property type="term" value="F:ATP binding"/>
    <property type="evidence" value="ECO:0007669"/>
    <property type="project" value="UniProtKB-UniRule"/>
</dbReference>
<dbReference type="GO" id="GO:0016114">
    <property type="term" value="P:terpenoid biosynthetic process"/>
    <property type="evidence" value="ECO:0007669"/>
    <property type="project" value="InterPro"/>
</dbReference>
<evidence type="ECO:0000256" key="3">
    <source>
        <dbReference type="ARBA" id="ARBA00017473"/>
    </source>
</evidence>
<evidence type="ECO:0000256" key="4">
    <source>
        <dbReference type="ARBA" id="ARBA00022679"/>
    </source>
</evidence>
<reference evidence="12 13" key="1">
    <citation type="submission" date="2017-12" db="EMBL/GenBank/DDBJ databases">
        <title>Corynebacterium mastitidis 16-1433 Genome.</title>
        <authorList>
            <person name="Gulvik C.A."/>
        </authorList>
    </citation>
    <scope>NUCLEOTIDE SEQUENCE [LARGE SCALE GENOMIC DNA]</scope>
    <source>
        <strain evidence="12 13">16-1433</strain>
    </source>
</reference>
<dbReference type="Gene3D" id="3.30.230.10">
    <property type="match status" value="1"/>
</dbReference>
<comment type="caution">
    <text evidence="12">The sequence shown here is derived from an EMBL/GenBank/DDBJ whole genome shotgun (WGS) entry which is preliminary data.</text>
</comment>
<protein>
    <recommendedName>
        <fullName evidence="3 9">4-diphosphocytidyl-2-C-methyl-D-erythritol kinase</fullName>
        <shortName evidence="9">CMK</shortName>
        <ecNumber evidence="2 9">2.7.1.148</ecNumber>
    </recommendedName>
    <alternativeName>
        <fullName evidence="8 9">4-(cytidine-5'-diphospho)-2-C-methyl-D-erythritol kinase</fullName>
    </alternativeName>
</protein>
<dbReference type="EC" id="2.7.1.148" evidence="2 9"/>
<dbReference type="InterPro" id="IPR006204">
    <property type="entry name" value="GHMP_kinase_N_dom"/>
</dbReference>
<evidence type="ECO:0000256" key="2">
    <source>
        <dbReference type="ARBA" id="ARBA00012052"/>
    </source>
</evidence>
<dbReference type="AlphaFoldDB" id="A0A2N0X9Z6"/>
<feature type="active site" evidence="9">
    <location>
        <position position="13"/>
    </location>
</feature>
<evidence type="ECO:0000256" key="5">
    <source>
        <dbReference type="ARBA" id="ARBA00022741"/>
    </source>
</evidence>
<dbReference type="Gene3D" id="3.30.70.890">
    <property type="entry name" value="GHMP kinase, C-terminal domain"/>
    <property type="match status" value="1"/>
</dbReference>
<dbReference type="InterPro" id="IPR014721">
    <property type="entry name" value="Ribsml_uS5_D2-typ_fold_subgr"/>
</dbReference>
<gene>
    <name evidence="9" type="primary">ispE</name>
    <name evidence="12" type="ORF">CXB45_01375</name>
</gene>
<feature type="binding site" evidence="9">
    <location>
        <begin position="113"/>
        <end position="123"/>
    </location>
    <ligand>
        <name>ATP</name>
        <dbReference type="ChEBI" id="CHEBI:30616"/>
    </ligand>
</feature>
<comment type="function">
    <text evidence="9">Catalyzes the phosphorylation of the position 2 hydroxy group of 4-diphosphocytidyl-2C-methyl-D-erythritol.</text>
</comment>
<evidence type="ECO:0000256" key="6">
    <source>
        <dbReference type="ARBA" id="ARBA00022777"/>
    </source>
</evidence>
<dbReference type="RefSeq" id="WP_101172848.1">
    <property type="nucleotide sequence ID" value="NZ_JAKRKB010000011.1"/>
</dbReference>
<evidence type="ECO:0000256" key="1">
    <source>
        <dbReference type="ARBA" id="ARBA00009684"/>
    </source>
</evidence>
<evidence type="ECO:0000259" key="10">
    <source>
        <dbReference type="Pfam" id="PF00288"/>
    </source>
</evidence>
<dbReference type="InterPro" id="IPR036554">
    <property type="entry name" value="GHMP_kinase_C_sf"/>
</dbReference>
<dbReference type="OrthoDB" id="3173073at2"/>
<dbReference type="NCBIfam" id="NF002870">
    <property type="entry name" value="PRK03188.1"/>
    <property type="match status" value="1"/>
</dbReference>
<name>A0A2N0X9Z6_9CORY</name>
<keyword evidence="9" id="KW-0414">Isoprene biosynthesis</keyword>
<feature type="domain" description="GHMP kinase N-terminal" evidence="10">
    <location>
        <begin position="85"/>
        <end position="169"/>
    </location>
</feature>
<comment type="catalytic activity">
    <reaction evidence="9">
        <text>4-CDP-2-C-methyl-D-erythritol + ATP = 4-CDP-2-C-methyl-D-erythritol 2-phosphate + ADP + H(+)</text>
        <dbReference type="Rhea" id="RHEA:18437"/>
        <dbReference type="ChEBI" id="CHEBI:15378"/>
        <dbReference type="ChEBI" id="CHEBI:30616"/>
        <dbReference type="ChEBI" id="CHEBI:57823"/>
        <dbReference type="ChEBI" id="CHEBI:57919"/>
        <dbReference type="ChEBI" id="CHEBI:456216"/>
        <dbReference type="EC" id="2.7.1.148"/>
    </reaction>
</comment>
<dbReference type="PANTHER" id="PTHR43527:SF2">
    <property type="entry name" value="4-DIPHOSPHOCYTIDYL-2-C-METHYL-D-ERYTHRITOL KINASE, CHLOROPLASTIC"/>
    <property type="match status" value="1"/>
</dbReference>
<keyword evidence="6 9" id="KW-0418">Kinase</keyword>
<evidence type="ECO:0000313" key="12">
    <source>
        <dbReference type="EMBL" id="PKF69536.1"/>
    </source>
</evidence>
<dbReference type="Proteomes" id="UP000233249">
    <property type="component" value="Unassembled WGS sequence"/>
</dbReference>
<sequence length="323" mass="34050">MTRRVVRARAHGKVNVFLGVGEARADGFHDLSTVFQAVSLHDDLAVEVVPSRRVTSGPHVRGVRVTGLDAHKVPTDSTNLAVRAVEAAVGRYRRRHGLGWAPAFYLHLHKGIPTAGGMAGGSADAAAALRATAEILAAEYAQYPALTEEELHKIAAELGSDVPFTLMGGTAWGRGRGEDLTPVLSKGRYHWVFALSPRGLSTPEVFKALDELRYARPEKRPRMDVDAINSALATGDPLAVGVHMHNDLEAAALSLMPGLRVAHGAAVELGAVRCVVSGSGPTLAFLCRDEESAAVVAEELVGQNLASRAVVAHGPMPGARVVG</sequence>
<evidence type="ECO:0000259" key="11">
    <source>
        <dbReference type="Pfam" id="PF08544"/>
    </source>
</evidence>
<proteinExistence type="inferred from homology"/>
<evidence type="ECO:0000256" key="9">
    <source>
        <dbReference type="HAMAP-Rule" id="MF_00061"/>
    </source>
</evidence>
<dbReference type="UniPathway" id="UPA00056">
    <property type="reaction ID" value="UER00094"/>
</dbReference>
<feature type="domain" description="GHMP kinase C-terminal" evidence="11">
    <location>
        <begin position="230"/>
        <end position="300"/>
    </location>
</feature>
<evidence type="ECO:0000256" key="8">
    <source>
        <dbReference type="ARBA" id="ARBA00032554"/>
    </source>
</evidence>
<feature type="active site" evidence="9">
    <location>
        <position position="161"/>
    </location>
</feature>
<dbReference type="GO" id="GO:0019288">
    <property type="term" value="P:isopentenyl diphosphate biosynthetic process, methylerythritol 4-phosphate pathway"/>
    <property type="evidence" value="ECO:0007669"/>
    <property type="project" value="UniProtKB-UniRule"/>
</dbReference>